<organism evidence="3 4">
    <name type="scientific">Phytoactinopolyspora halophila</name>
    <dbReference type="NCBI Taxonomy" id="1981511"/>
    <lineage>
        <taxon>Bacteria</taxon>
        <taxon>Bacillati</taxon>
        <taxon>Actinomycetota</taxon>
        <taxon>Actinomycetes</taxon>
        <taxon>Jiangellales</taxon>
        <taxon>Jiangellaceae</taxon>
        <taxon>Phytoactinopolyspora</taxon>
    </lineage>
</organism>
<accession>A0A329QWD7</accession>
<dbReference type="AlphaFoldDB" id="A0A329QWD7"/>
<dbReference type="Gene3D" id="3.40.50.450">
    <property type="match status" value="1"/>
</dbReference>
<dbReference type="PANTHER" id="PTHR43022:SF1">
    <property type="entry name" value="PROTEIN SMF"/>
    <property type="match status" value="1"/>
</dbReference>
<dbReference type="PANTHER" id="PTHR43022">
    <property type="entry name" value="PROTEIN SMF"/>
    <property type="match status" value="1"/>
</dbReference>
<evidence type="ECO:0000313" key="4">
    <source>
        <dbReference type="Proteomes" id="UP000250462"/>
    </source>
</evidence>
<dbReference type="EMBL" id="QMIG01000004">
    <property type="protein sequence ID" value="RAW16471.1"/>
    <property type="molecule type" value="Genomic_DNA"/>
</dbReference>
<dbReference type="Pfam" id="PF02481">
    <property type="entry name" value="DNA_processg_A"/>
    <property type="match status" value="1"/>
</dbReference>
<dbReference type="SUPFAM" id="SSF102405">
    <property type="entry name" value="MCP/YpsA-like"/>
    <property type="match status" value="1"/>
</dbReference>
<reference evidence="3 4" key="1">
    <citation type="submission" date="2018-06" db="EMBL/GenBank/DDBJ databases">
        <title>Phytoactinopolyspora halophila sp. nov., a novel halophilic actinomycete isolated from a saline soil in China.</title>
        <authorList>
            <person name="Tang S.-K."/>
        </authorList>
    </citation>
    <scope>NUCLEOTIDE SEQUENCE [LARGE SCALE GENOMIC DNA]</scope>
    <source>
        <strain evidence="3 4">YIM 96934</strain>
    </source>
</reference>
<gene>
    <name evidence="3" type="primary">dprA</name>
    <name evidence="3" type="ORF">DPM12_07600</name>
</gene>
<proteinExistence type="inferred from homology"/>
<dbReference type="Proteomes" id="UP000250462">
    <property type="component" value="Unassembled WGS sequence"/>
</dbReference>
<protein>
    <submittedName>
        <fullName evidence="3">DNA-protecting protein DprA</fullName>
    </submittedName>
</protein>
<evidence type="ECO:0000256" key="1">
    <source>
        <dbReference type="ARBA" id="ARBA00006525"/>
    </source>
</evidence>
<keyword evidence="4" id="KW-1185">Reference proteome</keyword>
<dbReference type="InterPro" id="IPR003488">
    <property type="entry name" value="DprA"/>
</dbReference>
<sequence length="389" mass="40339">MTPSAGRAARAALAAVVEPATESIARRVISAGPEATWRSIVSGDRRLDRDAALRRRAHGVDGTAVLARARDLGLRFVCPGDDEWPASLDDMPATLTAGDDAVAPPFGLWVRGEVSLAEWCERAIAVVGARAASPYGTRVAADLAADLTALQWTVISGAAYGVDAAAHHGALAMGGATAAVLACGLDTAYPRGHGELLERIATSGLVISELAPGMAPMRSRFLARNRIIAALTAGTVVVEAARRSGALNTARWSASLGREVLAVPGPVTSELSAGCHEWIRDRGATLVTDAREVVDAVGVLGADAAPRTAGPDRPLDAYPPDVRHVYECLPTRAPVTVAELTRTTGYGAAFVESSLQQLAAGGMVADGVDGWSRMLLAHPPLPVSADHEH</sequence>
<dbReference type="OrthoDB" id="9785707at2"/>
<comment type="similarity">
    <text evidence="1">Belongs to the DprA/Smf family.</text>
</comment>
<name>A0A329QWD7_9ACTN</name>
<dbReference type="NCBIfam" id="TIGR00732">
    <property type="entry name" value="dprA"/>
    <property type="match status" value="1"/>
</dbReference>
<evidence type="ECO:0000259" key="2">
    <source>
        <dbReference type="Pfam" id="PF02481"/>
    </source>
</evidence>
<dbReference type="GO" id="GO:0009294">
    <property type="term" value="P:DNA-mediated transformation"/>
    <property type="evidence" value="ECO:0007669"/>
    <property type="project" value="InterPro"/>
</dbReference>
<comment type="caution">
    <text evidence="3">The sequence shown here is derived from an EMBL/GenBank/DDBJ whole genome shotgun (WGS) entry which is preliminary data.</text>
</comment>
<feature type="domain" description="Smf/DprA SLOG" evidence="2">
    <location>
        <begin position="76"/>
        <end position="296"/>
    </location>
</feature>
<evidence type="ECO:0000313" key="3">
    <source>
        <dbReference type="EMBL" id="RAW16471.1"/>
    </source>
</evidence>
<dbReference type="RefSeq" id="WP_112257681.1">
    <property type="nucleotide sequence ID" value="NZ_QMIG01000004.1"/>
</dbReference>
<dbReference type="InterPro" id="IPR057666">
    <property type="entry name" value="DrpA_SLOG"/>
</dbReference>